<sequence>MQTIRAITLDLDDTLWPFAPIGARIEQTLHAWFETHSAETARMFPPAAMQTLREQVVEAHPDLAHDMTRLRKLTIERALKDSGADVALAADAYAQFFMVRNQIEFYAGAREALETLAAHLPLCSLSNGNADLDAIGIGHLFVSRVGAREFGAAKPDPRIFHHACSLLGEAPENVLHIGDDLAADVHGAQAAGMPVCWIHPAPRQAGVADYQFDSLADFADAFVRARSKDA</sequence>
<keyword evidence="3" id="KW-0460">Magnesium</keyword>
<dbReference type="InterPro" id="IPR023214">
    <property type="entry name" value="HAD_sf"/>
</dbReference>
<dbReference type="SFLD" id="SFLDG01129">
    <property type="entry name" value="C1.5:_HAD__Beta-PGM__Phosphata"/>
    <property type="match status" value="1"/>
</dbReference>
<evidence type="ECO:0000256" key="2">
    <source>
        <dbReference type="ARBA" id="ARBA00022801"/>
    </source>
</evidence>
<evidence type="ECO:0000313" key="4">
    <source>
        <dbReference type="EMBL" id="QYR52833.1"/>
    </source>
</evidence>
<dbReference type="NCBIfam" id="TIGR01509">
    <property type="entry name" value="HAD-SF-IA-v3"/>
    <property type="match status" value="1"/>
</dbReference>
<dbReference type="Gene3D" id="3.40.50.1000">
    <property type="entry name" value="HAD superfamily/HAD-like"/>
    <property type="match status" value="1"/>
</dbReference>
<dbReference type="InterPro" id="IPR006439">
    <property type="entry name" value="HAD-SF_hydro_IA"/>
</dbReference>
<name>A0ABX8WP99_9GAMM</name>
<dbReference type="SFLD" id="SFLDS00003">
    <property type="entry name" value="Haloacid_Dehalogenase"/>
    <property type="match status" value="1"/>
</dbReference>
<dbReference type="Gene3D" id="1.20.120.1600">
    <property type="match status" value="1"/>
</dbReference>
<reference evidence="4 5" key="1">
    <citation type="submission" date="2021-08" db="EMBL/GenBank/DDBJ databases">
        <title>Lysobacter sp. strain CJ11 Genome sequencing and assembly.</title>
        <authorList>
            <person name="Kim I."/>
        </authorList>
    </citation>
    <scope>NUCLEOTIDE SEQUENCE [LARGE SCALE GENOMIC DNA]</scope>
    <source>
        <strain evidence="4 5">CJ11</strain>
    </source>
</reference>
<dbReference type="PANTHER" id="PTHR46470">
    <property type="entry name" value="N-ACYLNEURAMINATE-9-PHOSPHATASE"/>
    <property type="match status" value="1"/>
</dbReference>
<protein>
    <submittedName>
        <fullName evidence="4">HAD-IA family hydrolase</fullName>
    </submittedName>
</protein>
<keyword evidence="5" id="KW-1185">Reference proteome</keyword>
<dbReference type="Pfam" id="PF00702">
    <property type="entry name" value="Hydrolase"/>
    <property type="match status" value="1"/>
</dbReference>
<dbReference type="PRINTS" id="PR00413">
    <property type="entry name" value="HADHALOGNASE"/>
</dbReference>
<dbReference type="InterPro" id="IPR051400">
    <property type="entry name" value="HAD-like_hydrolase"/>
</dbReference>
<evidence type="ECO:0000313" key="5">
    <source>
        <dbReference type="Proteomes" id="UP000824755"/>
    </source>
</evidence>
<evidence type="ECO:0000256" key="1">
    <source>
        <dbReference type="ARBA" id="ARBA00001946"/>
    </source>
</evidence>
<keyword evidence="2 4" id="KW-0378">Hydrolase</keyword>
<dbReference type="PANTHER" id="PTHR46470:SF4">
    <property type="entry name" value="5-AMINO-6-(5-PHOSPHO-D-RIBITYLAMINO)URACIL PHOSPHATASE YIGB"/>
    <property type="match status" value="1"/>
</dbReference>
<comment type="cofactor">
    <cofactor evidence="1">
        <name>Mg(2+)</name>
        <dbReference type="ChEBI" id="CHEBI:18420"/>
    </cofactor>
</comment>
<dbReference type="SUPFAM" id="SSF56784">
    <property type="entry name" value="HAD-like"/>
    <property type="match status" value="1"/>
</dbReference>
<dbReference type="NCBIfam" id="TIGR01549">
    <property type="entry name" value="HAD-SF-IA-v1"/>
    <property type="match status" value="1"/>
</dbReference>
<dbReference type="InterPro" id="IPR036412">
    <property type="entry name" value="HAD-like_sf"/>
</dbReference>
<dbReference type="Proteomes" id="UP000824755">
    <property type="component" value="Chromosome"/>
</dbReference>
<organism evidence="4 5">
    <name type="scientific">Lysobacter soyae</name>
    <dbReference type="NCBI Taxonomy" id="2764185"/>
    <lineage>
        <taxon>Bacteria</taxon>
        <taxon>Pseudomonadati</taxon>
        <taxon>Pseudomonadota</taxon>
        <taxon>Gammaproteobacteria</taxon>
        <taxon>Lysobacterales</taxon>
        <taxon>Lysobacteraceae</taxon>
        <taxon>Lysobacter</taxon>
    </lineage>
</organism>
<proteinExistence type="predicted"/>
<accession>A0ABX8WP99</accession>
<dbReference type="RefSeq" id="WP_220379653.1">
    <property type="nucleotide sequence ID" value="NZ_CP080544.1"/>
</dbReference>
<evidence type="ECO:0000256" key="3">
    <source>
        <dbReference type="ARBA" id="ARBA00022842"/>
    </source>
</evidence>
<dbReference type="GO" id="GO:0016787">
    <property type="term" value="F:hydrolase activity"/>
    <property type="evidence" value="ECO:0007669"/>
    <property type="project" value="UniProtKB-KW"/>
</dbReference>
<dbReference type="EMBL" id="CP080544">
    <property type="protein sequence ID" value="QYR52833.1"/>
    <property type="molecule type" value="Genomic_DNA"/>
</dbReference>
<gene>
    <name evidence="4" type="ORF">H8L67_09710</name>
</gene>